<sequence length="86" mass="9509">MEQNYAALVKGRDKQQLQRMLEMKGIKSQSSSLQVFDVVEETRAAGQALTESMREKLDQSSLKANLDSMAGKVVGHVSSTMVKTFT</sequence>
<accession>L1JVW7</accession>
<proteinExistence type="predicted"/>
<reference evidence="3" key="2">
    <citation type="submission" date="2012-11" db="EMBL/GenBank/DDBJ databases">
        <authorList>
            <person name="Kuo A."/>
            <person name="Curtis B.A."/>
            <person name="Tanifuji G."/>
            <person name="Burki F."/>
            <person name="Gruber A."/>
            <person name="Irimia M."/>
            <person name="Maruyama S."/>
            <person name="Arias M.C."/>
            <person name="Ball S.G."/>
            <person name="Gile G.H."/>
            <person name="Hirakawa Y."/>
            <person name="Hopkins J.F."/>
            <person name="Rensing S.A."/>
            <person name="Schmutz J."/>
            <person name="Symeonidi A."/>
            <person name="Elias M."/>
            <person name="Eveleigh R.J."/>
            <person name="Herman E.K."/>
            <person name="Klute M.J."/>
            <person name="Nakayama T."/>
            <person name="Obornik M."/>
            <person name="Reyes-Prieto A."/>
            <person name="Armbrust E.V."/>
            <person name="Aves S.J."/>
            <person name="Beiko R.G."/>
            <person name="Coutinho P."/>
            <person name="Dacks J.B."/>
            <person name="Durnford D.G."/>
            <person name="Fast N.M."/>
            <person name="Green B.R."/>
            <person name="Grisdale C."/>
            <person name="Hempe F."/>
            <person name="Henrissat B."/>
            <person name="Hoppner M.P."/>
            <person name="Ishida K.-I."/>
            <person name="Kim E."/>
            <person name="Koreny L."/>
            <person name="Kroth P.G."/>
            <person name="Liu Y."/>
            <person name="Malik S.-B."/>
            <person name="Maier U.G."/>
            <person name="McRose D."/>
            <person name="Mock T."/>
            <person name="Neilson J.A."/>
            <person name="Onodera N.T."/>
            <person name="Poole A.M."/>
            <person name="Pritham E.J."/>
            <person name="Richards T.A."/>
            <person name="Rocap G."/>
            <person name="Roy S.W."/>
            <person name="Sarai C."/>
            <person name="Schaack S."/>
            <person name="Shirato S."/>
            <person name="Slamovits C.H."/>
            <person name="Spencer D.F."/>
            <person name="Suzuki S."/>
            <person name="Worden A.Z."/>
            <person name="Zauner S."/>
            <person name="Barry K."/>
            <person name="Bell C."/>
            <person name="Bharti A.K."/>
            <person name="Crow J.A."/>
            <person name="Grimwood J."/>
            <person name="Kramer R."/>
            <person name="Lindquist E."/>
            <person name="Lucas S."/>
            <person name="Salamov A."/>
            <person name="McFadden G.I."/>
            <person name="Lane C.E."/>
            <person name="Keeling P.J."/>
            <person name="Gray M.W."/>
            <person name="Grigoriev I.V."/>
            <person name="Archibald J.M."/>
        </authorList>
    </citation>
    <scope>NUCLEOTIDE SEQUENCE</scope>
    <source>
        <strain evidence="3">CCMP2712</strain>
    </source>
</reference>
<dbReference type="Proteomes" id="UP000011087">
    <property type="component" value="Unassembled WGS sequence"/>
</dbReference>
<dbReference type="EMBL" id="JH992973">
    <property type="protein sequence ID" value="EKX52320.1"/>
    <property type="molecule type" value="Genomic_DNA"/>
</dbReference>
<protein>
    <submittedName>
        <fullName evidence="1 2">Uncharacterized protein</fullName>
    </submittedName>
</protein>
<organism evidence="1">
    <name type="scientific">Guillardia theta (strain CCMP2712)</name>
    <name type="common">Cryptophyte</name>
    <dbReference type="NCBI Taxonomy" id="905079"/>
    <lineage>
        <taxon>Eukaryota</taxon>
        <taxon>Cryptophyceae</taxon>
        <taxon>Pyrenomonadales</taxon>
        <taxon>Geminigeraceae</taxon>
        <taxon>Guillardia</taxon>
    </lineage>
</organism>
<dbReference type="RefSeq" id="XP_005839300.1">
    <property type="nucleotide sequence ID" value="XM_005839243.1"/>
</dbReference>
<name>L1JVW7_GUITC</name>
<reference evidence="1 3" key="1">
    <citation type="journal article" date="2012" name="Nature">
        <title>Algal genomes reveal evolutionary mosaicism and the fate of nucleomorphs.</title>
        <authorList>
            <consortium name="DOE Joint Genome Institute"/>
            <person name="Curtis B.A."/>
            <person name="Tanifuji G."/>
            <person name="Burki F."/>
            <person name="Gruber A."/>
            <person name="Irimia M."/>
            <person name="Maruyama S."/>
            <person name="Arias M.C."/>
            <person name="Ball S.G."/>
            <person name="Gile G.H."/>
            <person name="Hirakawa Y."/>
            <person name="Hopkins J.F."/>
            <person name="Kuo A."/>
            <person name="Rensing S.A."/>
            <person name="Schmutz J."/>
            <person name="Symeonidi A."/>
            <person name="Elias M."/>
            <person name="Eveleigh R.J."/>
            <person name="Herman E.K."/>
            <person name="Klute M.J."/>
            <person name="Nakayama T."/>
            <person name="Obornik M."/>
            <person name="Reyes-Prieto A."/>
            <person name="Armbrust E.V."/>
            <person name="Aves S.J."/>
            <person name="Beiko R.G."/>
            <person name="Coutinho P."/>
            <person name="Dacks J.B."/>
            <person name="Durnford D.G."/>
            <person name="Fast N.M."/>
            <person name="Green B.R."/>
            <person name="Grisdale C.J."/>
            <person name="Hempel F."/>
            <person name="Henrissat B."/>
            <person name="Hoppner M.P."/>
            <person name="Ishida K."/>
            <person name="Kim E."/>
            <person name="Koreny L."/>
            <person name="Kroth P.G."/>
            <person name="Liu Y."/>
            <person name="Malik S.B."/>
            <person name="Maier U.G."/>
            <person name="McRose D."/>
            <person name="Mock T."/>
            <person name="Neilson J.A."/>
            <person name="Onodera N.T."/>
            <person name="Poole A.M."/>
            <person name="Pritham E.J."/>
            <person name="Richards T.A."/>
            <person name="Rocap G."/>
            <person name="Roy S.W."/>
            <person name="Sarai C."/>
            <person name="Schaack S."/>
            <person name="Shirato S."/>
            <person name="Slamovits C.H."/>
            <person name="Spencer D.F."/>
            <person name="Suzuki S."/>
            <person name="Worden A.Z."/>
            <person name="Zauner S."/>
            <person name="Barry K."/>
            <person name="Bell C."/>
            <person name="Bharti A.K."/>
            <person name="Crow J.A."/>
            <person name="Grimwood J."/>
            <person name="Kramer R."/>
            <person name="Lindquist E."/>
            <person name="Lucas S."/>
            <person name="Salamov A."/>
            <person name="McFadden G.I."/>
            <person name="Lane C.E."/>
            <person name="Keeling P.J."/>
            <person name="Gray M.W."/>
            <person name="Grigoriev I.V."/>
            <person name="Archibald J.M."/>
        </authorList>
    </citation>
    <scope>NUCLEOTIDE SEQUENCE</scope>
    <source>
        <strain evidence="1 3">CCMP2712</strain>
    </source>
</reference>
<keyword evidence="3" id="KW-1185">Reference proteome</keyword>
<evidence type="ECO:0000313" key="3">
    <source>
        <dbReference type="Proteomes" id="UP000011087"/>
    </source>
</evidence>
<dbReference type="AlphaFoldDB" id="L1JVW7"/>
<dbReference type="GeneID" id="17308773"/>
<dbReference type="PaxDb" id="55529-EKX52320"/>
<dbReference type="HOGENOM" id="CLU_2502702_0_0_1"/>
<dbReference type="KEGG" id="gtt:GUITHDRAFT_102220"/>
<reference evidence="2" key="3">
    <citation type="submission" date="2015-06" db="UniProtKB">
        <authorList>
            <consortium name="EnsemblProtists"/>
        </authorList>
    </citation>
    <scope>IDENTIFICATION</scope>
</reference>
<evidence type="ECO:0000313" key="1">
    <source>
        <dbReference type="EMBL" id="EKX52320.1"/>
    </source>
</evidence>
<evidence type="ECO:0000313" key="2">
    <source>
        <dbReference type="EnsemblProtists" id="EKX52320"/>
    </source>
</evidence>
<gene>
    <name evidence="1" type="ORF">GUITHDRAFT_102220</name>
</gene>
<dbReference type="EnsemblProtists" id="EKX52320">
    <property type="protein sequence ID" value="EKX52320"/>
    <property type="gene ID" value="GUITHDRAFT_102220"/>
</dbReference>